<comment type="caution">
    <text evidence="2">The sequence shown here is derived from an EMBL/GenBank/DDBJ whole genome shotgun (WGS) entry which is preliminary data.</text>
</comment>
<evidence type="ECO:0000313" key="3">
    <source>
        <dbReference type="Proteomes" id="UP001501666"/>
    </source>
</evidence>
<feature type="compositionally biased region" description="Polar residues" evidence="1">
    <location>
        <begin position="1"/>
        <end position="10"/>
    </location>
</feature>
<sequence length="64" mass="6381">MSLTGETLSYLSGPGVASHVSEGGLHTAGKAPTRLRDLTTLTASGADVAVETGETDGIHRESGG</sequence>
<protein>
    <submittedName>
        <fullName evidence="2">Uncharacterized protein</fullName>
    </submittedName>
</protein>
<gene>
    <name evidence="2" type="ORF">GCM10010412_002420</name>
</gene>
<feature type="region of interest" description="Disordered" evidence="1">
    <location>
        <begin position="1"/>
        <end position="32"/>
    </location>
</feature>
<evidence type="ECO:0000313" key="2">
    <source>
        <dbReference type="EMBL" id="GAA2642520.1"/>
    </source>
</evidence>
<accession>A0ABN3R5H3</accession>
<dbReference type="EMBL" id="BAAATE010000001">
    <property type="protein sequence ID" value="GAA2642520.1"/>
    <property type="molecule type" value="Genomic_DNA"/>
</dbReference>
<proteinExistence type="predicted"/>
<evidence type="ECO:0000256" key="1">
    <source>
        <dbReference type="SAM" id="MobiDB-lite"/>
    </source>
</evidence>
<keyword evidence="3" id="KW-1185">Reference proteome</keyword>
<reference evidence="2 3" key="1">
    <citation type="journal article" date="2019" name="Int. J. Syst. Evol. Microbiol.">
        <title>The Global Catalogue of Microorganisms (GCM) 10K type strain sequencing project: providing services to taxonomists for standard genome sequencing and annotation.</title>
        <authorList>
            <consortium name="The Broad Institute Genomics Platform"/>
            <consortium name="The Broad Institute Genome Sequencing Center for Infectious Disease"/>
            <person name="Wu L."/>
            <person name="Ma J."/>
        </authorList>
    </citation>
    <scope>NUCLEOTIDE SEQUENCE [LARGE SCALE GENOMIC DNA]</scope>
    <source>
        <strain evidence="2 3">JCM 6835</strain>
    </source>
</reference>
<dbReference type="Proteomes" id="UP001501666">
    <property type="component" value="Unassembled WGS sequence"/>
</dbReference>
<name>A0ABN3R5H3_9ACTN</name>
<organism evidence="2 3">
    <name type="scientific">Nonomuraea recticatena</name>
    <dbReference type="NCBI Taxonomy" id="46178"/>
    <lineage>
        <taxon>Bacteria</taxon>
        <taxon>Bacillati</taxon>
        <taxon>Actinomycetota</taxon>
        <taxon>Actinomycetes</taxon>
        <taxon>Streptosporangiales</taxon>
        <taxon>Streptosporangiaceae</taxon>
        <taxon>Nonomuraea</taxon>
    </lineage>
</organism>